<dbReference type="EMBL" id="JBFRHK010000021">
    <property type="protein sequence ID" value="MEX3747919.1"/>
    <property type="molecule type" value="Genomic_DNA"/>
</dbReference>
<dbReference type="RefSeq" id="WP_368638298.1">
    <property type="nucleotide sequence ID" value="NZ_JBFRHK010000019.1"/>
</dbReference>
<evidence type="ECO:0000313" key="3">
    <source>
        <dbReference type="EMBL" id="MEX3747919.1"/>
    </source>
</evidence>
<evidence type="ECO:0000259" key="1">
    <source>
        <dbReference type="Pfam" id="PF15560"/>
    </source>
</evidence>
<comment type="caution">
    <text evidence="3">The sequence shown here is derived from an EMBL/GenBank/DDBJ whole genome shotgun (WGS) entry which is preliminary data.</text>
</comment>
<keyword evidence="4" id="KW-1185">Reference proteome</keyword>
<reference evidence="3 4" key="1">
    <citation type="submission" date="2024-07" db="EMBL/GenBank/DDBJ databases">
        <title>Characterization of a bacterium isolated from hydrolysated instant sea cucumber by whole-genome sequencing and metabolomics.</title>
        <authorList>
            <person name="Luo X."/>
            <person name="Zhang Z."/>
            <person name="Zheng Z."/>
            <person name="Zhang W."/>
            <person name="Ming T."/>
            <person name="Jiao L."/>
            <person name="Su X."/>
            <person name="Kong F."/>
            <person name="Xu J."/>
        </authorList>
    </citation>
    <scope>NUCLEOTIDE SEQUENCE [LARGE SCALE GENOMIC DNA]</scope>
    <source>
        <strain evidence="3 4">XL-2024</strain>
    </source>
</reference>
<protein>
    <submittedName>
        <fullName evidence="3">Imm12 family immunity protein</fullName>
    </submittedName>
</protein>
<name>A0ABV3W3Z8_9BACI</name>
<dbReference type="InterPro" id="IPR029088">
    <property type="entry name" value="Imm12"/>
</dbReference>
<dbReference type="EMBL" id="JBFRHK010000019">
    <property type="protein sequence ID" value="MEX3747799.1"/>
    <property type="molecule type" value="Genomic_DNA"/>
</dbReference>
<gene>
    <name evidence="2" type="ORF">AB1300_22130</name>
    <name evidence="3" type="ORF">AB1300_22735</name>
</gene>
<sequence>MDIYITVANGGVSNIRLTVYKYKDLIKEKFSNKNYGNDITEISYFLFINGDVTRYYERSGVYKLSYKSKKKCMDLHICMDETGWSDDEDRNEVIFKNALMKLLIYSSESIKEKSNAKKLDFNKDLFNQTLKSCFE</sequence>
<organism evidence="3 4">
    <name type="scientific">Lysinibacillus xylanilyticus</name>
    <dbReference type="NCBI Taxonomy" id="582475"/>
    <lineage>
        <taxon>Bacteria</taxon>
        <taxon>Bacillati</taxon>
        <taxon>Bacillota</taxon>
        <taxon>Bacilli</taxon>
        <taxon>Bacillales</taxon>
        <taxon>Bacillaceae</taxon>
        <taxon>Lysinibacillus</taxon>
    </lineage>
</organism>
<evidence type="ECO:0000313" key="2">
    <source>
        <dbReference type="EMBL" id="MEX3747799.1"/>
    </source>
</evidence>
<dbReference type="Pfam" id="PF15560">
    <property type="entry name" value="Imm12"/>
    <property type="match status" value="1"/>
</dbReference>
<accession>A0ABV3W3Z8</accession>
<evidence type="ECO:0000313" key="4">
    <source>
        <dbReference type="Proteomes" id="UP001558534"/>
    </source>
</evidence>
<feature type="domain" description="Immunity protein 12" evidence="1">
    <location>
        <begin position="5"/>
        <end position="129"/>
    </location>
</feature>
<proteinExistence type="predicted"/>
<dbReference type="Proteomes" id="UP001558534">
    <property type="component" value="Unassembled WGS sequence"/>
</dbReference>